<reference evidence="1 2" key="1">
    <citation type="journal article" date="2014" name="Genome Announc.">
        <title>Draft genome sequences of six enterohepatic helicobacter species isolated from humans and one from rhesus macaques.</title>
        <authorList>
            <person name="Shen Z."/>
            <person name="Sheh A."/>
            <person name="Young S.K."/>
            <person name="Abouelliel A."/>
            <person name="Ward D.V."/>
            <person name="Earl A.M."/>
            <person name="Fox J.G."/>
        </authorList>
    </citation>
    <scope>NUCLEOTIDE SEQUENCE [LARGE SCALE GENOMIC DNA]</scope>
    <source>
        <strain evidence="1 2">MIT 99-5501</strain>
    </source>
</reference>
<organism evidence="1 2">
    <name type="scientific">Helicobacter macacae MIT 99-5501</name>
    <dbReference type="NCBI Taxonomy" id="1357400"/>
    <lineage>
        <taxon>Bacteria</taxon>
        <taxon>Pseudomonadati</taxon>
        <taxon>Campylobacterota</taxon>
        <taxon>Epsilonproteobacteria</taxon>
        <taxon>Campylobacterales</taxon>
        <taxon>Helicobacteraceae</taxon>
        <taxon>Helicobacter</taxon>
    </lineage>
</organism>
<sequence length="65" mass="7677">MKNNFVILSKLKYLRNILRLKEGEIATLEKLENLGFDSVIVEKESEGIYRIDIMPLRSYEDFIQV</sequence>
<accession>V8CC31</accession>
<dbReference type="Proteomes" id="UP000018731">
    <property type="component" value="Unassembled WGS sequence"/>
</dbReference>
<protein>
    <submittedName>
        <fullName evidence="1">Uncharacterized protein</fullName>
    </submittedName>
</protein>
<name>V8CC31_9HELI</name>
<dbReference type="REBASE" id="94846">
    <property type="entry name" value="Hma5501ORF256P"/>
</dbReference>
<comment type="caution">
    <text evidence="1">The sequence shown here is derived from an EMBL/GenBank/DDBJ whole genome shotgun (WGS) entry which is preliminary data.</text>
</comment>
<evidence type="ECO:0000313" key="2">
    <source>
        <dbReference type="Proteomes" id="UP000018731"/>
    </source>
</evidence>
<dbReference type="AlphaFoldDB" id="V8CC31"/>
<proteinExistence type="predicted"/>
<dbReference type="OrthoDB" id="1296974at2"/>
<evidence type="ECO:0000313" key="1">
    <source>
        <dbReference type="EMBL" id="ETD24924.1"/>
    </source>
</evidence>
<dbReference type="RefSeq" id="WP_023926926.1">
    <property type="nucleotide sequence ID" value="NZ_KI669454.1"/>
</dbReference>
<dbReference type="HOGENOM" id="CLU_2843830_0_0_7"/>
<gene>
    <name evidence="1" type="ORF">HMPREF2086_00258</name>
</gene>
<keyword evidence="2" id="KW-1185">Reference proteome</keyword>
<dbReference type="PATRIC" id="fig|1357400.3.peg.363"/>
<dbReference type="EMBL" id="AZJI01000001">
    <property type="protein sequence ID" value="ETD24924.1"/>
    <property type="molecule type" value="Genomic_DNA"/>
</dbReference>